<comment type="subunit">
    <text evidence="4">Homotrimer.</text>
</comment>
<evidence type="ECO:0000256" key="3">
    <source>
        <dbReference type="ARBA" id="ARBA00004887"/>
    </source>
</evidence>
<evidence type="ECO:0000256" key="10">
    <source>
        <dbReference type="NCBIfam" id="TIGR00187"/>
    </source>
</evidence>
<dbReference type="EMBL" id="CP010311">
    <property type="protein sequence ID" value="AJF06452.1"/>
    <property type="molecule type" value="Genomic_DNA"/>
</dbReference>
<feature type="domain" description="Lumazine-binding" evidence="12">
    <location>
        <begin position="97"/>
        <end position="193"/>
    </location>
</feature>
<sequence length="216" mass="23382">MFTGLVETVGTLRQLHRSSDSCRLTVDSDLPVDELTLGESISVNGICLTVVDFGAGFFTADLSPETLRRSTFEHLARGSRLNLERALRLGDRLGGHIVTGHIDGQGRVTRIEKASNAYFFRIDAAPELLRYIVAKGSVALDGISLTVNEVDSSGFSLAIIPHTLDRTNLHALRVGDSVNLETDILGKYVARLLGGSIPDSGKSRINLEFLANNGYL</sequence>
<dbReference type="SUPFAM" id="SSF63380">
    <property type="entry name" value="Riboflavin synthase domain-like"/>
    <property type="match status" value="2"/>
</dbReference>
<reference evidence="13 14" key="1">
    <citation type="journal article" date="2015" name="Genome Announc.">
        <title>Genomes of Geoalkalibacter ferrihydriticus Z-0531T and Geoalkalibacter subterraneus Red1T, Two Haloalkaliphilic Metal-Reducing Deltaproteobacteria.</title>
        <authorList>
            <person name="Badalamenti J.P."/>
            <person name="Krajmalnik-Brown R."/>
            <person name="Torres C.I."/>
            <person name="Bond D.R."/>
        </authorList>
    </citation>
    <scope>NUCLEOTIDE SEQUENCE [LARGE SCALE GENOMIC DNA]</scope>
    <source>
        <strain evidence="13 14">Red1</strain>
    </source>
</reference>
<dbReference type="NCBIfam" id="NF006767">
    <property type="entry name" value="PRK09289.1"/>
    <property type="match status" value="1"/>
</dbReference>
<dbReference type="Pfam" id="PF00677">
    <property type="entry name" value="Lum_binding"/>
    <property type="match status" value="2"/>
</dbReference>
<dbReference type="KEGG" id="gsb:GSUB_07705"/>
<dbReference type="OrthoDB" id="9788537at2"/>
<evidence type="ECO:0000256" key="4">
    <source>
        <dbReference type="ARBA" id="ARBA00011233"/>
    </source>
</evidence>
<keyword evidence="8" id="KW-0808">Transferase</keyword>
<evidence type="ECO:0000256" key="8">
    <source>
        <dbReference type="ARBA" id="ARBA00022679"/>
    </source>
</evidence>
<organism evidence="13 14">
    <name type="scientific">Geoalkalibacter subterraneus</name>
    <dbReference type="NCBI Taxonomy" id="483547"/>
    <lineage>
        <taxon>Bacteria</taxon>
        <taxon>Pseudomonadati</taxon>
        <taxon>Thermodesulfobacteriota</taxon>
        <taxon>Desulfuromonadia</taxon>
        <taxon>Desulfuromonadales</taxon>
        <taxon>Geoalkalibacteraceae</taxon>
        <taxon>Geoalkalibacter</taxon>
    </lineage>
</organism>
<dbReference type="PROSITE" id="PS51177">
    <property type="entry name" value="LUMAZINE_BIND"/>
    <property type="match status" value="2"/>
</dbReference>
<dbReference type="PIRSF" id="PIRSF000498">
    <property type="entry name" value="Riboflavin_syn_A"/>
    <property type="match status" value="1"/>
</dbReference>
<dbReference type="FunFam" id="2.40.30.20:FF:000003">
    <property type="entry name" value="Riboflavin synthase, alpha subunit"/>
    <property type="match status" value="1"/>
</dbReference>
<dbReference type="AlphaFoldDB" id="A0A0B5FE64"/>
<name>A0A0B5FE64_9BACT</name>
<feature type="repeat" description="Lumazine-binding" evidence="11">
    <location>
        <begin position="1"/>
        <end position="96"/>
    </location>
</feature>
<dbReference type="PANTHER" id="PTHR21098:SF12">
    <property type="entry name" value="RIBOFLAVIN SYNTHASE"/>
    <property type="match status" value="1"/>
</dbReference>
<keyword evidence="9" id="KW-0677">Repeat</keyword>
<evidence type="ECO:0000256" key="2">
    <source>
        <dbReference type="ARBA" id="ARBA00002803"/>
    </source>
</evidence>
<dbReference type="InterPro" id="IPR023366">
    <property type="entry name" value="ATP_synth_asu-like_sf"/>
</dbReference>
<dbReference type="STRING" id="483547.GSUB_07705"/>
<evidence type="ECO:0000313" key="14">
    <source>
        <dbReference type="Proteomes" id="UP000035036"/>
    </source>
</evidence>
<dbReference type="FunFam" id="2.40.30.20:FF:000004">
    <property type="entry name" value="Riboflavin synthase, alpha subunit"/>
    <property type="match status" value="1"/>
</dbReference>
<dbReference type="InterPro" id="IPR001783">
    <property type="entry name" value="Lumazine-bd"/>
</dbReference>
<dbReference type="GO" id="GO:0004746">
    <property type="term" value="F:riboflavin synthase activity"/>
    <property type="evidence" value="ECO:0007669"/>
    <property type="project" value="UniProtKB-UniRule"/>
</dbReference>
<dbReference type="InterPro" id="IPR017938">
    <property type="entry name" value="Riboflavin_synthase-like_b-brl"/>
</dbReference>
<dbReference type="HOGENOM" id="CLU_034388_2_0_7"/>
<dbReference type="Gene3D" id="2.40.30.20">
    <property type="match status" value="2"/>
</dbReference>
<evidence type="ECO:0000256" key="6">
    <source>
        <dbReference type="ARBA" id="ARBA00013950"/>
    </source>
</evidence>
<evidence type="ECO:0000256" key="1">
    <source>
        <dbReference type="ARBA" id="ARBA00000968"/>
    </source>
</evidence>
<dbReference type="CDD" id="cd00402">
    <property type="entry name" value="Riboflavin_synthase_like"/>
    <property type="match status" value="1"/>
</dbReference>
<evidence type="ECO:0000256" key="11">
    <source>
        <dbReference type="PROSITE-ProRule" id="PRU00524"/>
    </source>
</evidence>
<evidence type="ECO:0000313" key="13">
    <source>
        <dbReference type="EMBL" id="AJF06452.1"/>
    </source>
</evidence>
<gene>
    <name evidence="13" type="ORF">GSUB_07705</name>
</gene>
<comment type="pathway">
    <text evidence="3">Cofactor biosynthesis; riboflavin biosynthesis; riboflavin from 2-hydroxy-3-oxobutyl phosphate and 5-amino-6-(D-ribitylamino)uracil: step 2/2.</text>
</comment>
<dbReference type="InterPro" id="IPR026017">
    <property type="entry name" value="Lumazine-bd_dom"/>
</dbReference>
<evidence type="ECO:0000256" key="7">
    <source>
        <dbReference type="ARBA" id="ARBA00022619"/>
    </source>
</evidence>
<dbReference type="Proteomes" id="UP000035036">
    <property type="component" value="Chromosome"/>
</dbReference>
<keyword evidence="14" id="KW-1185">Reference proteome</keyword>
<comment type="catalytic activity">
    <reaction evidence="1">
        <text>2 6,7-dimethyl-8-(1-D-ribityl)lumazine + H(+) = 5-amino-6-(D-ribitylamino)uracil + riboflavin</text>
        <dbReference type="Rhea" id="RHEA:20772"/>
        <dbReference type="ChEBI" id="CHEBI:15378"/>
        <dbReference type="ChEBI" id="CHEBI:15934"/>
        <dbReference type="ChEBI" id="CHEBI:57986"/>
        <dbReference type="ChEBI" id="CHEBI:58201"/>
        <dbReference type="EC" id="2.5.1.9"/>
    </reaction>
</comment>
<dbReference type="NCBIfam" id="TIGR00187">
    <property type="entry name" value="ribE"/>
    <property type="match status" value="1"/>
</dbReference>
<evidence type="ECO:0000256" key="9">
    <source>
        <dbReference type="ARBA" id="ARBA00022737"/>
    </source>
</evidence>
<protein>
    <recommendedName>
        <fullName evidence="6 10">Riboflavin synthase</fullName>
        <ecNumber evidence="5 10">2.5.1.9</ecNumber>
    </recommendedName>
</protein>
<evidence type="ECO:0000256" key="5">
    <source>
        <dbReference type="ARBA" id="ARBA00012827"/>
    </source>
</evidence>
<dbReference type="EC" id="2.5.1.9" evidence="5 10"/>
<comment type="function">
    <text evidence="2">Catalyzes the dismutation of two molecules of 6,7-dimethyl-8-ribityllumazine, resulting in the formation of riboflavin and 5-amino-6-(D-ribitylamino)uracil.</text>
</comment>
<dbReference type="PANTHER" id="PTHR21098">
    <property type="entry name" value="RIBOFLAVIN SYNTHASE ALPHA CHAIN"/>
    <property type="match status" value="1"/>
</dbReference>
<dbReference type="NCBIfam" id="NF009566">
    <property type="entry name" value="PRK13020.1"/>
    <property type="match status" value="1"/>
</dbReference>
<feature type="repeat" description="Lumazine-binding" evidence="11">
    <location>
        <begin position="97"/>
        <end position="193"/>
    </location>
</feature>
<dbReference type="GO" id="GO:0009231">
    <property type="term" value="P:riboflavin biosynthetic process"/>
    <property type="evidence" value="ECO:0007669"/>
    <property type="project" value="UniProtKB-KW"/>
</dbReference>
<keyword evidence="7" id="KW-0686">Riboflavin biosynthesis</keyword>
<feature type="domain" description="Lumazine-binding" evidence="12">
    <location>
        <begin position="1"/>
        <end position="96"/>
    </location>
</feature>
<dbReference type="RefSeq" id="WP_040200078.1">
    <property type="nucleotide sequence ID" value="NZ_CP010311.1"/>
</dbReference>
<proteinExistence type="predicted"/>
<evidence type="ECO:0000259" key="12">
    <source>
        <dbReference type="PROSITE" id="PS51177"/>
    </source>
</evidence>
<accession>A0A0B5FE64</accession>